<reference evidence="2 3" key="1">
    <citation type="submission" date="2010-08" db="EMBL/GenBank/DDBJ databases">
        <authorList>
            <person name="Durkin A.S."/>
            <person name="Madupu R."/>
            <person name="Torralba M."/>
            <person name="Gillis M."/>
            <person name="Methe B."/>
            <person name="Sutton G."/>
            <person name="Nelson K.E."/>
        </authorList>
    </citation>
    <scope>NUCLEOTIDE SEQUENCE [LARGE SCALE GENOMIC DNA]</scope>
    <source>
        <strain evidence="2 3">PB189-T1-4</strain>
    </source>
</reference>
<keyword evidence="1" id="KW-0812">Transmembrane</keyword>
<feature type="transmembrane region" description="Helical" evidence="1">
    <location>
        <begin position="174"/>
        <end position="202"/>
    </location>
</feature>
<accession>A0ABP2IXF0</accession>
<organism evidence="2 3">
    <name type="scientific">Fannyhessea vaginae PB189-T1-4</name>
    <dbReference type="NCBI Taxonomy" id="866774"/>
    <lineage>
        <taxon>Bacteria</taxon>
        <taxon>Bacillati</taxon>
        <taxon>Actinomycetota</taxon>
        <taxon>Coriobacteriia</taxon>
        <taxon>Coriobacteriales</taxon>
        <taxon>Atopobiaceae</taxon>
        <taxon>Fannyhessea</taxon>
    </lineage>
</organism>
<dbReference type="Gene3D" id="1.10.1760.20">
    <property type="match status" value="1"/>
</dbReference>
<comment type="caution">
    <text evidence="2">The sequence shown here is derived from an EMBL/GenBank/DDBJ whole genome shotgun (WGS) entry which is preliminary data.</text>
</comment>
<dbReference type="Proteomes" id="UP000004431">
    <property type="component" value="Unassembled WGS sequence"/>
</dbReference>
<proteinExistence type="predicted"/>
<feature type="transmembrane region" description="Helical" evidence="1">
    <location>
        <begin position="138"/>
        <end position="162"/>
    </location>
</feature>
<dbReference type="EMBL" id="AEDQ01000029">
    <property type="protein sequence ID" value="EFL43776.1"/>
    <property type="molecule type" value="Genomic_DNA"/>
</dbReference>
<dbReference type="RefSeq" id="WP_006304414.1">
    <property type="nucleotide sequence ID" value="NZ_AEDQ01000029.1"/>
</dbReference>
<keyword evidence="1" id="KW-1133">Transmembrane helix</keyword>
<dbReference type="PANTHER" id="PTHR38438">
    <property type="entry name" value="RIBOFLAVIN TRANSPORTER RIBU"/>
    <property type="match status" value="1"/>
</dbReference>
<dbReference type="PANTHER" id="PTHR38438:SF1">
    <property type="entry name" value="RIBOFLAVIN TRANSPORTER RIBU"/>
    <property type="match status" value="1"/>
</dbReference>
<evidence type="ECO:0000313" key="2">
    <source>
        <dbReference type="EMBL" id="EFL43776.1"/>
    </source>
</evidence>
<name>A0ABP2IXF0_9ACTN</name>
<evidence type="ECO:0000313" key="3">
    <source>
        <dbReference type="Proteomes" id="UP000004431"/>
    </source>
</evidence>
<protein>
    <recommendedName>
        <fullName evidence="4">Riboflavin transporter</fullName>
    </recommendedName>
</protein>
<keyword evidence="1" id="KW-0472">Membrane</keyword>
<evidence type="ECO:0008006" key="4">
    <source>
        <dbReference type="Google" id="ProtNLM"/>
    </source>
</evidence>
<dbReference type="InterPro" id="IPR025720">
    <property type="entry name" value="RibU"/>
</dbReference>
<evidence type="ECO:0000256" key="1">
    <source>
        <dbReference type="SAM" id="Phobius"/>
    </source>
</evidence>
<sequence>MSFCNASQRAAKSAARAANEQAQCHNSSAHATMQKSGWSSQRIALCALLCAASALSTLLLEFPIMPGITWLKYDPSSAIALICAFLFDPALTLVVSTVPYLVHLTSSTGVFGCIMAIFATVSLTVPVSIIYRRFPTRAGMIAAFVAGSIVSLVACLGANLLITPLYTGAPLSAVLVMIVPLLLPFNIIKLGINIMLACALFAPVRRIVMHDTVCVEKTTHTAALHGTQNEQGTQSTQAAQTVQDAQTVQGTPRL</sequence>
<feature type="transmembrane region" description="Helical" evidence="1">
    <location>
        <begin position="108"/>
        <end position="131"/>
    </location>
</feature>
<feature type="transmembrane region" description="Helical" evidence="1">
    <location>
        <begin position="77"/>
        <end position="102"/>
    </location>
</feature>
<keyword evidence="3" id="KW-1185">Reference proteome</keyword>
<gene>
    <name evidence="2" type="ORF">HMPREF9248_0525</name>
</gene>
<feature type="transmembrane region" description="Helical" evidence="1">
    <location>
        <begin position="42"/>
        <end position="65"/>
    </location>
</feature>